<dbReference type="PANTHER" id="PTHR23502:SF132">
    <property type="entry name" value="POLYAMINE TRANSPORTER 2-RELATED"/>
    <property type="match status" value="1"/>
</dbReference>
<comment type="similarity">
    <text evidence="2">Belongs to the major facilitator superfamily. Bcr/CmlA family.</text>
</comment>
<dbReference type="GO" id="GO:0005886">
    <property type="term" value="C:plasma membrane"/>
    <property type="evidence" value="ECO:0007669"/>
    <property type="project" value="UniProtKB-SubCell"/>
</dbReference>
<dbReference type="InterPro" id="IPR004812">
    <property type="entry name" value="Efflux_drug-R_Bcr/CmlA"/>
</dbReference>
<feature type="transmembrane region" description="Helical" evidence="8">
    <location>
        <begin position="144"/>
        <end position="164"/>
    </location>
</feature>
<evidence type="ECO:0000256" key="4">
    <source>
        <dbReference type="ARBA" id="ARBA00022475"/>
    </source>
</evidence>
<evidence type="ECO:0000256" key="3">
    <source>
        <dbReference type="ARBA" id="ARBA00022448"/>
    </source>
</evidence>
<proteinExistence type="inferred from homology"/>
<dbReference type="PANTHER" id="PTHR23502">
    <property type="entry name" value="MAJOR FACILITATOR SUPERFAMILY"/>
    <property type="match status" value="1"/>
</dbReference>
<feature type="transmembrane region" description="Helical" evidence="8">
    <location>
        <begin position="349"/>
        <end position="368"/>
    </location>
</feature>
<dbReference type="Pfam" id="PF07690">
    <property type="entry name" value="MFS_1"/>
    <property type="match status" value="1"/>
</dbReference>
<evidence type="ECO:0000256" key="7">
    <source>
        <dbReference type="ARBA" id="ARBA00023136"/>
    </source>
</evidence>
<feature type="transmembrane region" description="Helical" evidence="8">
    <location>
        <begin position="114"/>
        <end position="132"/>
    </location>
</feature>
<dbReference type="InterPro" id="IPR020846">
    <property type="entry name" value="MFS_dom"/>
</dbReference>
<feature type="transmembrane region" description="Helical" evidence="8">
    <location>
        <begin position="225"/>
        <end position="248"/>
    </location>
</feature>
<accession>A0A6J6NPZ3</accession>
<dbReference type="SUPFAM" id="SSF103473">
    <property type="entry name" value="MFS general substrate transporter"/>
    <property type="match status" value="1"/>
</dbReference>
<dbReference type="NCBIfam" id="TIGR00710">
    <property type="entry name" value="efflux_Bcr_CflA"/>
    <property type="match status" value="1"/>
</dbReference>
<dbReference type="EMBL" id="CAEZXP010000001">
    <property type="protein sequence ID" value="CAB4686423.1"/>
    <property type="molecule type" value="Genomic_DNA"/>
</dbReference>
<feature type="domain" description="Major facilitator superfamily (MFS) profile" evidence="9">
    <location>
        <begin position="1"/>
        <end position="372"/>
    </location>
</feature>
<dbReference type="InterPro" id="IPR011701">
    <property type="entry name" value="MFS"/>
</dbReference>
<evidence type="ECO:0000256" key="2">
    <source>
        <dbReference type="ARBA" id="ARBA00006236"/>
    </source>
</evidence>
<dbReference type="GO" id="GO:0042910">
    <property type="term" value="F:xenobiotic transmembrane transporter activity"/>
    <property type="evidence" value="ECO:0007669"/>
    <property type="project" value="InterPro"/>
</dbReference>
<feature type="transmembrane region" description="Helical" evidence="8">
    <location>
        <begin position="55"/>
        <end position="75"/>
    </location>
</feature>
<keyword evidence="7 8" id="KW-0472">Membrane</keyword>
<keyword evidence="5 8" id="KW-0812">Transmembrane</keyword>
<dbReference type="GO" id="GO:1990961">
    <property type="term" value="P:xenobiotic detoxification by transmembrane export across the plasma membrane"/>
    <property type="evidence" value="ECO:0007669"/>
    <property type="project" value="InterPro"/>
</dbReference>
<keyword evidence="6 8" id="KW-1133">Transmembrane helix</keyword>
<feature type="transmembrane region" description="Helical" evidence="8">
    <location>
        <begin position="81"/>
        <end position="102"/>
    </location>
</feature>
<evidence type="ECO:0000259" key="9">
    <source>
        <dbReference type="PROSITE" id="PS50850"/>
    </source>
</evidence>
<evidence type="ECO:0000256" key="1">
    <source>
        <dbReference type="ARBA" id="ARBA00004651"/>
    </source>
</evidence>
<protein>
    <submittedName>
        <fullName evidence="10">Unannotated protein</fullName>
    </submittedName>
</protein>
<evidence type="ECO:0000256" key="6">
    <source>
        <dbReference type="ARBA" id="ARBA00022989"/>
    </source>
</evidence>
<dbReference type="InterPro" id="IPR036259">
    <property type="entry name" value="MFS_trans_sf"/>
</dbReference>
<feature type="transmembrane region" description="Helical" evidence="8">
    <location>
        <begin position="20"/>
        <end position="43"/>
    </location>
</feature>
<feature type="transmembrane region" description="Helical" evidence="8">
    <location>
        <begin position="260"/>
        <end position="278"/>
    </location>
</feature>
<gene>
    <name evidence="10" type="ORF">UFOPK2399_00378</name>
</gene>
<sequence length="383" mass="40479">MGSVSTDMYFPALPRTAHDLGVGTSAIQLTVTAFLIGLAFGQIVGPISDVRGRRIPLLTGVVVYIVACLGCALAPSLGILVLARALQGFAAAAGVVITRAIIRDLYSGPDVARYYSRLFFMIAMVAIASPVVGTQVLTFTTWRGIFFIQVGLGVLILLVTTLRLPETLPLTKRRAPSARLQGFTLLHLLRDRRFVVYALTMACGGSTLVVLVSAAPFLIPNEYRVPLHSFGFIFSAGALAVMCSTLLNSKLLGRFSERRLLIYGFAGNVTCGVALLTIGHVSVWMFAVCFVSLIGSWGFIAANVTALAVRDYQRRAGSAIAVFGLFQYGVGGLAAPAVAIAGHETVDRVGLFVLILGLLGGAGAALGVSRDRRRLLAETASTG</sequence>
<comment type="subcellular location">
    <subcellularLocation>
        <location evidence="1">Cell membrane</location>
        <topology evidence="1">Multi-pass membrane protein</topology>
    </subcellularLocation>
</comment>
<feature type="transmembrane region" description="Helical" evidence="8">
    <location>
        <begin position="194"/>
        <end position="219"/>
    </location>
</feature>
<feature type="transmembrane region" description="Helical" evidence="8">
    <location>
        <begin position="320"/>
        <end position="343"/>
    </location>
</feature>
<evidence type="ECO:0000256" key="5">
    <source>
        <dbReference type="ARBA" id="ARBA00022692"/>
    </source>
</evidence>
<dbReference type="CDD" id="cd17320">
    <property type="entry name" value="MFS_MdfA_MDR_like"/>
    <property type="match status" value="1"/>
</dbReference>
<evidence type="ECO:0000256" key="8">
    <source>
        <dbReference type="SAM" id="Phobius"/>
    </source>
</evidence>
<reference evidence="10" key="1">
    <citation type="submission" date="2020-05" db="EMBL/GenBank/DDBJ databases">
        <authorList>
            <person name="Chiriac C."/>
            <person name="Salcher M."/>
            <person name="Ghai R."/>
            <person name="Kavagutti S V."/>
        </authorList>
    </citation>
    <scope>NUCLEOTIDE SEQUENCE</scope>
</reference>
<dbReference type="PROSITE" id="PS50850">
    <property type="entry name" value="MFS"/>
    <property type="match status" value="1"/>
</dbReference>
<dbReference type="Gene3D" id="1.20.1720.10">
    <property type="entry name" value="Multidrug resistance protein D"/>
    <property type="match status" value="1"/>
</dbReference>
<feature type="transmembrane region" description="Helical" evidence="8">
    <location>
        <begin position="284"/>
        <end position="308"/>
    </location>
</feature>
<keyword evidence="3" id="KW-0813">Transport</keyword>
<keyword evidence="4" id="KW-1003">Cell membrane</keyword>
<name>A0A6J6NPZ3_9ZZZZ</name>
<organism evidence="10">
    <name type="scientific">freshwater metagenome</name>
    <dbReference type="NCBI Taxonomy" id="449393"/>
    <lineage>
        <taxon>unclassified sequences</taxon>
        <taxon>metagenomes</taxon>
        <taxon>ecological metagenomes</taxon>
    </lineage>
</organism>
<dbReference type="AlphaFoldDB" id="A0A6J6NPZ3"/>
<evidence type="ECO:0000313" key="10">
    <source>
        <dbReference type="EMBL" id="CAB4686423.1"/>
    </source>
</evidence>